<dbReference type="EMBL" id="JAWZYT010002164">
    <property type="protein sequence ID" value="KAK4306196.1"/>
    <property type="molecule type" value="Genomic_DNA"/>
</dbReference>
<dbReference type="Pfam" id="PF00078">
    <property type="entry name" value="RVT_1"/>
    <property type="match status" value="1"/>
</dbReference>
<dbReference type="PANTHER" id="PTHR47027">
    <property type="entry name" value="REVERSE TRANSCRIPTASE DOMAIN-CONTAINING PROTEIN"/>
    <property type="match status" value="1"/>
</dbReference>
<sequence length="552" mass="62122">MTPYDNFFPCKDTMLTLTIGIRVLTTRSFHSADYDTDHSLVSSKVCMQPKCIHRSKQKGRPCINTARIAMSDLCERFACSIEEALTDFPTSGAEERWHYIRDAIHTSAMDTFGKRERQNPDWFEAGIAELEPALSAKRTALLDYKREPSEKTLAAFRNAQNDAQGIARCCPKDRSTQHQRLLPEPLITGKAFARVVLSRLQSLAERIYPEAQCGFRAGRSTIDIILSLRQQQETCQKQRRPLYVAFIDLTKAFDLVNRRDLFTLLQMIGCPPKLLGMIESFLEDMKGTVQHDGASSDPFPIKSGVKQGCVLALTLFSIFFSLLLSHAFIQLEEGVYLHTRSDGNLFNLVRLRAKTKVREVLIREMLFADDAALTEHTEEAQQRLVNSFTQACEEFGLTISLKKTDIMGQDVSSTPSISIGDYTLEGVTNFTYLGSTISSNLSLNVELNTRIGKAATTMARLASRVWDNSLLTTNTKMKVYWACVLNTLLYDSEAWTLYFRQECVGLAMSAAWGWANSQGHAVRGARHWLETSRKTCPSLQGCLQTRSEGRSH</sequence>
<feature type="domain" description="Reverse transcriptase" evidence="1">
    <location>
        <begin position="151"/>
        <end position="437"/>
    </location>
</feature>
<gene>
    <name evidence="2" type="ORF">Pmani_021971</name>
</gene>
<evidence type="ECO:0000313" key="3">
    <source>
        <dbReference type="Proteomes" id="UP001292094"/>
    </source>
</evidence>
<reference evidence="2" key="1">
    <citation type="submission" date="2023-11" db="EMBL/GenBank/DDBJ databases">
        <title>Genome assemblies of two species of porcelain crab, Petrolisthes cinctipes and Petrolisthes manimaculis (Anomura: Porcellanidae).</title>
        <authorList>
            <person name="Angst P."/>
        </authorList>
    </citation>
    <scope>NUCLEOTIDE SEQUENCE</scope>
    <source>
        <strain evidence="2">PB745_02</strain>
        <tissue evidence="2">Gill</tissue>
    </source>
</reference>
<dbReference type="Proteomes" id="UP001292094">
    <property type="component" value="Unassembled WGS sequence"/>
</dbReference>
<proteinExistence type="predicted"/>
<keyword evidence="3" id="KW-1185">Reference proteome</keyword>
<organism evidence="2 3">
    <name type="scientific">Petrolisthes manimaculis</name>
    <dbReference type="NCBI Taxonomy" id="1843537"/>
    <lineage>
        <taxon>Eukaryota</taxon>
        <taxon>Metazoa</taxon>
        <taxon>Ecdysozoa</taxon>
        <taxon>Arthropoda</taxon>
        <taxon>Crustacea</taxon>
        <taxon>Multicrustacea</taxon>
        <taxon>Malacostraca</taxon>
        <taxon>Eumalacostraca</taxon>
        <taxon>Eucarida</taxon>
        <taxon>Decapoda</taxon>
        <taxon>Pleocyemata</taxon>
        <taxon>Anomura</taxon>
        <taxon>Galatheoidea</taxon>
        <taxon>Porcellanidae</taxon>
        <taxon>Petrolisthes</taxon>
    </lineage>
</organism>
<name>A0AAE1PDU7_9EUCA</name>
<dbReference type="AlphaFoldDB" id="A0AAE1PDU7"/>
<dbReference type="InterPro" id="IPR043502">
    <property type="entry name" value="DNA/RNA_pol_sf"/>
</dbReference>
<protein>
    <recommendedName>
        <fullName evidence="1">Reverse transcriptase domain-containing protein</fullName>
    </recommendedName>
</protein>
<accession>A0AAE1PDU7</accession>
<evidence type="ECO:0000313" key="2">
    <source>
        <dbReference type="EMBL" id="KAK4306196.1"/>
    </source>
</evidence>
<dbReference type="InterPro" id="IPR000477">
    <property type="entry name" value="RT_dom"/>
</dbReference>
<dbReference type="PROSITE" id="PS50878">
    <property type="entry name" value="RT_POL"/>
    <property type="match status" value="1"/>
</dbReference>
<dbReference type="SUPFAM" id="SSF56672">
    <property type="entry name" value="DNA/RNA polymerases"/>
    <property type="match status" value="1"/>
</dbReference>
<comment type="caution">
    <text evidence="2">The sequence shown here is derived from an EMBL/GenBank/DDBJ whole genome shotgun (WGS) entry which is preliminary data.</text>
</comment>
<dbReference type="GO" id="GO:0071897">
    <property type="term" value="P:DNA biosynthetic process"/>
    <property type="evidence" value="ECO:0007669"/>
    <property type="project" value="UniProtKB-ARBA"/>
</dbReference>
<dbReference type="CDD" id="cd01650">
    <property type="entry name" value="RT_nLTR_like"/>
    <property type="match status" value="1"/>
</dbReference>
<evidence type="ECO:0000259" key="1">
    <source>
        <dbReference type="PROSITE" id="PS50878"/>
    </source>
</evidence>
<dbReference type="PANTHER" id="PTHR47027:SF20">
    <property type="entry name" value="REVERSE TRANSCRIPTASE-LIKE PROTEIN WITH RNA-DIRECTED DNA POLYMERASE DOMAIN"/>
    <property type="match status" value="1"/>
</dbReference>